<dbReference type="Proteomes" id="UP000533598">
    <property type="component" value="Unassembled WGS sequence"/>
</dbReference>
<dbReference type="EMBL" id="JACHMH010000001">
    <property type="protein sequence ID" value="MBB4681216.1"/>
    <property type="molecule type" value="Genomic_DNA"/>
</dbReference>
<accession>A0A7W7FW72</accession>
<reference evidence="2 3" key="1">
    <citation type="submission" date="2020-08" db="EMBL/GenBank/DDBJ databases">
        <title>Sequencing the genomes of 1000 actinobacteria strains.</title>
        <authorList>
            <person name="Klenk H.-P."/>
        </authorList>
    </citation>
    <scope>NUCLEOTIDE SEQUENCE [LARGE SCALE GENOMIC DNA]</scope>
    <source>
        <strain evidence="2 3">DSM 44230</strain>
    </source>
</reference>
<keyword evidence="3" id="KW-1185">Reference proteome</keyword>
<comment type="caution">
    <text evidence="2">The sequence shown here is derived from an EMBL/GenBank/DDBJ whole genome shotgun (WGS) entry which is preliminary data.</text>
</comment>
<gene>
    <name evidence="2" type="ORF">HNR67_007334</name>
</gene>
<dbReference type="SUPFAM" id="SSF159234">
    <property type="entry name" value="FomD-like"/>
    <property type="match status" value="1"/>
</dbReference>
<name>A0A7W7FW72_9PSEU</name>
<organism evidence="2 3">
    <name type="scientific">Crossiella cryophila</name>
    <dbReference type="NCBI Taxonomy" id="43355"/>
    <lineage>
        <taxon>Bacteria</taxon>
        <taxon>Bacillati</taxon>
        <taxon>Actinomycetota</taxon>
        <taxon>Actinomycetes</taxon>
        <taxon>Pseudonocardiales</taxon>
        <taxon>Pseudonocardiaceae</taxon>
        <taxon>Crossiella</taxon>
    </lineage>
</organism>
<dbReference type="AlphaFoldDB" id="A0A7W7FW72"/>
<dbReference type="Gene3D" id="2.40.380.10">
    <property type="entry name" value="FomD-like"/>
    <property type="match status" value="1"/>
</dbReference>
<dbReference type="InterPro" id="IPR035930">
    <property type="entry name" value="FomD-like_sf"/>
</dbReference>
<feature type="domain" description="DUF402" evidence="1">
    <location>
        <begin position="33"/>
        <end position="159"/>
    </location>
</feature>
<evidence type="ECO:0000313" key="3">
    <source>
        <dbReference type="Proteomes" id="UP000533598"/>
    </source>
</evidence>
<dbReference type="InterPro" id="IPR014465">
    <property type="entry name" value="UCP012622"/>
</dbReference>
<dbReference type="Pfam" id="PF04167">
    <property type="entry name" value="DUF402"/>
    <property type="match status" value="1"/>
</dbReference>
<dbReference type="PIRSF" id="PIRSF012622">
    <property type="entry name" value="UCP012622"/>
    <property type="match status" value="1"/>
</dbReference>
<dbReference type="RefSeq" id="WP_246492677.1">
    <property type="nucleotide sequence ID" value="NZ_BAAAUI010000098.1"/>
</dbReference>
<sequence>MMSAAAESPHIHPPKVELFDVAAMTNTDPKGFVRRVEEYRIEPYGLYLARPVVDHPKMTYLQSWLLPGLGLRVSNWSFRPEQCREHYLYLDIVDVERGPGVWRSVDHYLDIVVYPGRRLEVLDTDELLAAVNAGLINTPTAERALRTVHHAVEGITRYDYLTEKWLATEGISLTWRTE</sequence>
<proteinExistence type="predicted"/>
<evidence type="ECO:0000259" key="1">
    <source>
        <dbReference type="Pfam" id="PF04167"/>
    </source>
</evidence>
<evidence type="ECO:0000313" key="2">
    <source>
        <dbReference type="EMBL" id="MBB4681216.1"/>
    </source>
</evidence>
<dbReference type="InterPro" id="IPR007295">
    <property type="entry name" value="DUF402"/>
</dbReference>
<protein>
    <submittedName>
        <fullName evidence="2">Putative RNA-binding protein associated with RNAse of E/G family</fullName>
    </submittedName>
</protein>